<feature type="region of interest" description="Disordered" evidence="1">
    <location>
        <begin position="54"/>
        <end position="136"/>
    </location>
</feature>
<organism evidence="2 3">
    <name type="scientific">Portunus trituberculatus</name>
    <name type="common">Swimming crab</name>
    <name type="synonym">Neptunus trituberculatus</name>
    <dbReference type="NCBI Taxonomy" id="210409"/>
    <lineage>
        <taxon>Eukaryota</taxon>
        <taxon>Metazoa</taxon>
        <taxon>Ecdysozoa</taxon>
        <taxon>Arthropoda</taxon>
        <taxon>Crustacea</taxon>
        <taxon>Multicrustacea</taxon>
        <taxon>Malacostraca</taxon>
        <taxon>Eumalacostraca</taxon>
        <taxon>Eucarida</taxon>
        <taxon>Decapoda</taxon>
        <taxon>Pleocyemata</taxon>
        <taxon>Brachyura</taxon>
        <taxon>Eubrachyura</taxon>
        <taxon>Portunoidea</taxon>
        <taxon>Portunidae</taxon>
        <taxon>Portuninae</taxon>
        <taxon>Portunus</taxon>
    </lineage>
</organism>
<gene>
    <name evidence="2" type="ORF">E2C01_056457</name>
</gene>
<feature type="compositionally biased region" description="Low complexity" evidence="1">
    <location>
        <begin position="70"/>
        <end position="99"/>
    </location>
</feature>
<comment type="caution">
    <text evidence="2">The sequence shown here is derived from an EMBL/GenBank/DDBJ whole genome shotgun (WGS) entry which is preliminary data.</text>
</comment>
<keyword evidence="3" id="KW-1185">Reference proteome</keyword>
<feature type="compositionally biased region" description="Gly residues" evidence="1">
    <location>
        <begin position="123"/>
        <end position="136"/>
    </location>
</feature>
<name>A0A5B7GXH1_PORTR</name>
<protein>
    <submittedName>
        <fullName evidence="2">Uncharacterized protein</fullName>
    </submittedName>
</protein>
<dbReference type="EMBL" id="VSRR010019593">
    <property type="protein sequence ID" value="MPC62373.1"/>
    <property type="molecule type" value="Genomic_DNA"/>
</dbReference>
<evidence type="ECO:0000313" key="2">
    <source>
        <dbReference type="EMBL" id="MPC62373.1"/>
    </source>
</evidence>
<evidence type="ECO:0000313" key="3">
    <source>
        <dbReference type="Proteomes" id="UP000324222"/>
    </source>
</evidence>
<dbReference type="AlphaFoldDB" id="A0A5B7GXH1"/>
<proteinExistence type="predicted"/>
<evidence type="ECO:0000256" key="1">
    <source>
        <dbReference type="SAM" id="MobiDB-lite"/>
    </source>
</evidence>
<accession>A0A5B7GXH1</accession>
<sequence length="136" mass="14985">MTDIRVKQKLSIYKLMVPRRPYTHPPTRSTRRELSGVPISQQCKLVRGCSSSLPNTELNLPYPPHPPHHCPSLPHSPRSRSSSPQYITAPSTSPSRTSPYNRSFPTSPARPPPCPRPALWLRSGGGWRAGSGEAGV</sequence>
<dbReference type="Proteomes" id="UP000324222">
    <property type="component" value="Unassembled WGS sequence"/>
</dbReference>
<reference evidence="2 3" key="1">
    <citation type="submission" date="2019-05" db="EMBL/GenBank/DDBJ databases">
        <title>Another draft genome of Portunus trituberculatus and its Hox gene families provides insights of decapod evolution.</title>
        <authorList>
            <person name="Jeong J.-H."/>
            <person name="Song I."/>
            <person name="Kim S."/>
            <person name="Choi T."/>
            <person name="Kim D."/>
            <person name="Ryu S."/>
            <person name="Kim W."/>
        </authorList>
    </citation>
    <scope>NUCLEOTIDE SEQUENCE [LARGE SCALE GENOMIC DNA]</scope>
    <source>
        <tissue evidence="2">Muscle</tissue>
    </source>
</reference>
<feature type="region of interest" description="Disordered" evidence="1">
    <location>
        <begin position="20"/>
        <end position="39"/>
    </location>
</feature>